<keyword evidence="1" id="KW-0812">Transmembrane</keyword>
<keyword evidence="1" id="KW-0472">Membrane</keyword>
<keyword evidence="1" id="KW-1133">Transmembrane helix</keyword>
<accession>A0A0G0UWR9</accession>
<evidence type="ECO:0000256" key="1">
    <source>
        <dbReference type="SAM" id="Phobius"/>
    </source>
</evidence>
<dbReference type="Proteomes" id="UP000034676">
    <property type="component" value="Unassembled WGS sequence"/>
</dbReference>
<evidence type="ECO:0000313" key="2">
    <source>
        <dbReference type="EMBL" id="KKR91976.1"/>
    </source>
</evidence>
<sequence>MKKNKTDRDIVLMLVMTLITLVSWLAFEVYRAYVIKPIPDVLAKQLIELNPNLDTVTLDKIEKRQP</sequence>
<organism evidence="2 3">
    <name type="scientific">Candidatus Woesebacteria bacterium GW2011_GWA1_41_13b</name>
    <dbReference type="NCBI Taxonomy" id="1618555"/>
    <lineage>
        <taxon>Bacteria</taxon>
        <taxon>Candidatus Woeseibacteriota</taxon>
    </lineage>
</organism>
<dbReference type="EMBL" id="LCAO01000006">
    <property type="protein sequence ID" value="KKR91976.1"/>
    <property type="molecule type" value="Genomic_DNA"/>
</dbReference>
<gene>
    <name evidence="2" type="ORF">UU42_C0006G0015</name>
</gene>
<proteinExistence type="predicted"/>
<protein>
    <submittedName>
        <fullName evidence="2">Uncharacterized protein</fullName>
    </submittedName>
</protein>
<reference evidence="2 3" key="1">
    <citation type="journal article" date="2015" name="Nature">
        <title>rRNA introns, odd ribosomes, and small enigmatic genomes across a large radiation of phyla.</title>
        <authorList>
            <person name="Brown C.T."/>
            <person name="Hug L.A."/>
            <person name="Thomas B.C."/>
            <person name="Sharon I."/>
            <person name="Castelle C.J."/>
            <person name="Singh A."/>
            <person name="Wilkins M.J."/>
            <person name="Williams K.H."/>
            <person name="Banfield J.F."/>
        </authorList>
    </citation>
    <scope>NUCLEOTIDE SEQUENCE [LARGE SCALE GENOMIC DNA]</scope>
</reference>
<evidence type="ECO:0000313" key="3">
    <source>
        <dbReference type="Proteomes" id="UP000034676"/>
    </source>
</evidence>
<name>A0A0G0UWR9_9BACT</name>
<feature type="transmembrane region" description="Helical" evidence="1">
    <location>
        <begin position="12"/>
        <end position="33"/>
    </location>
</feature>
<comment type="caution">
    <text evidence="2">The sequence shown here is derived from an EMBL/GenBank/DDBJ whole genome shotgun (WGS) entry which is preliminary data.</text>
</comment>
<dbReference type="AlphaFoldDB" id="A0A0G0UWR9"/>